<proteinExistence type="predicted"/>
<dbReference type="InterPro" id="IPR013727">
    <property type="entry name" value="2CSK_N"/>
</dbReference>
<comment type="catalytic activity">
    <reaction evidence="1">
        <text>ATP + protein L-histidine = ADP + protein N-phospho-L-histidine.</text>
        <dbReference type="EC" id="2.7.13.3"/>
    </reaction>
</comment>
<dbReference type="Proteomes" id="UP001241603">
    <property type="component" value="Unassembled WGS sequence"/>
</dbReference>
<comment type="subcellular location">
    <subcellularLocation>
        <location evidence="2">Membrane</location>
        <topology evidence="2">Multi-pass membrane protein</topology>
    </subcellularLocation>
</comment>
<dbReference type="PRINTS" id="PR00344">
    <property type="entry name" value="BCTRLSENSOR"/>
</dbReference>
<dbReference type="CDD" id="cd00075">
    <property type="entry name" value="HATPase"/>
    <property type="match status" value="1"/>
</dbReference>
<feature type="transmembrane region" description="Helical" evidence="12">
    <location>
        <begin position="7"/>
        <end position="30"/>
    </location>
</feature>
<dbReference type="InterPro" id="IPR003661">
    <property type="entry name" value="HisK_dim/P_dom"/>
</dbReference>
<keyword evidence="10 12" id="KW-0472">Membrane</keyword>
<dbReference type="SMART" id="SM00387">
    <property type="entry name" value="HATPase_c"/>
    <property type="match status" value="1"/>
</dbReference>
<evidence type="ECO:0000256" key="5">
    <source>
        <dbReference type="ARBA" id="ARBA00022679"/>
    </source>
</evidence>
<evidence type="ECO:0000256" key="12">
    <source>
        <dbReference type="SAM" id="Phobius"/>
    </source>
</evidence>
<evidence type="ECO:0000256" key="9">
    <source>
        <dbReference type="ARBA" id="ARBA00023012"/>
    </source>
</evidence>
<evidence type="ECO:0000313" key="14">
    <source>
        <dbReference type="EMBL" id="MDQ0435865.1"/>
    </source>
</evidence>
<dbReference type="Pfam" id="PF00512">
    <property type="entry name" value="HisKA"/>
    <property type="match status" value="1"/>
</dbReference>
<dbReference type="SMART" id="SM00388">
    <property type="entry name" value="HisKA"/>
    <property type="match status" value="1"/>
</dbReference>
<keyword evidence="8 12" id="KW-1133">Transmembrane helix</keyword>
<dbReference type="SUPFAM" id="SSF47384">
    <property type="entry name" value="Homodimeric domain of signal transducing histidine kinase"/>
    <property type="match status" value="1"/>
</dbReference>
<dbReference type="SUPFAM" id="SSF55874">
    <property type="entry name" value="ATPase domain of HSP90 chaperone/DNA topoisomerase II/histidine kinase"/>
    <property type="match status" value="1"/>
</dbReference>
<evidence type="ECO:0000256" key="8">
    <source>
        <dbReference type="ARBA" id="ARBA00022989"/>
    </source>
</evidence>
<evidence type="ECO:0000256" key="4">
    <source>
        <dbReference type="ARBA" id="ARBA00022553"/>
    </source>
</evidence>
<dbReference type="InterPro" id="IPR005467">
    <property type="entry name" value="His_kinase_dom"/>
</dbReference>
<dbReference type="EC" id="2.7.13.3" evidence="3"/>
<keyword evidence="6 12" id="KW-0812">Transmembrane</keyword>
<dbReference type="PANTHER" id="PTHR45436:SF15">
    <property type="entry name" value="SENSOR HISTIDINE KINASE CUSS"/>
    <property type="match status" value="1"/>
</dbReference>
<dbReference type="Pfam" id="PF08521">
    <property type="entry name" value="2CSK_N"/>
    <property type="match status" value="1"/>
</dbReference>
<feature type="domain" description="Histidine kinase" evidence="13">
    <location>
        <begin position="224"/>
        <end position="436"/>
    </location>
</feature>
<dbReference type="Gene3D" id="3.30.565.10">
    <property type="entry name" value="Histidine kinase-like ATPase, C-terminal domain"/>
    <property type="match status" value="1"/>
</dbReference>
<dbReference type="GO" id="GO:0016301">
    <property type="term" value="F:kinase activity"/>
    <property type="evidence" value="ECO:0007669"/>
    <property type="project" value="UniProtKB-KW"/>
</dbReference>
<dbReference type="InterPro" id="IPR036097">
    <property type="entry name" value="HisK_dim/P_sf"/>
</dbReference>
<keyword evidence="15" id="KW-1185">Reference proteome</keyword>
<evidence type="ECO:0000256" key="7">
    <source>
        <dbReference type="ARBA" id="ARBA00022777"/>
    </source>
</evidence>
<dbReference type="Pfam" id="PF02518">
    <property type="entry name" value="HATPase_c"/>
    <property type="match status" value="1"/>
</dbReference>
<evidence type="ECO:0000256" key="11">
    <source>
        <dbReference type="SAM" id="MobiDB-lite"/>
    </source>
</evidence>
<dbReference type="EMBL" id="JAUSVO010000001">
    <property type="protein sequence ID" value="MDQ0435865.1"/>
    <property type="molecule type" value="Genomic_DNA"/>
</dbReference>
<evidence type="ECO:0000256" key="2">
    <source>
        <dbReference type="ARBA" id="ARBA00004141"/>
    </source>
</evidence>
<keyword evidence="9" id="KW-0902">Two-component regulatory system</keyword>
<evidence type="ECO:0000313" key="15">
    <source>
        <dbReference type="Proteomes" id="UP001241603"/>
    </source>
</evidence>
<keyword evidence="4" id="KW-0597">Phosphoprotein</keyword>
<dbReference type="InterPro" id="IPR003594">
    <property type="entry name" value="HATPase_dom"/>
</dbReference>
<evidence type="ECO:0000256" key="3">
    <source>
        <dbReference type="ARBA" id="ARBA00012438"/>
    </source>
</evidence>
<dbReference type="PROSITE" id="PS50109">
    <property type="entry name" value="HIS_KIN"/>
    <property type="match status" value="1"/>
</dbReference>
<dbReference type="InterPro" id="IPR004358">
    <property type="entry name" value="Sig_transdc_His_kin-like_C"/>
</dbReference>
<evidence type="ECO:0000256" key="6">
    <source>
        <dbReference type="ARBA" id="ARBA00022692"/>
    </source>
</evidence>
<feature type="region of interest" description="Disordered" evidence="11">
    <location>
        <begin position="51"/>
        <end position="70"/>
    </location>
</feature>
<keyword evidence="7 14" id="KW-0418">Kinase</keyword>
<protein>
    <recommendedName>
        <fullName evidence="3">histidine kinase</fullName>
        <ecNumber evidence="3">2.7.13.3</ecNumber>
    </recommendedName>
</protein>
<organism evidence="14 15">
    <name type="scientific">Kaistia dalseonensis</name>
    <dbReference type="NCBI Taxonomy" id="410840"/>
    <lineage>
        <taxon>Bacteria</taxon>
        <taxon>Pseudomonadati</taxon>
        <taxon>Pseudomonadota</taxon>
        <taxon>Alphaproteobacteria</taxon>
        <taxon>Hyphomicrobiales</taxon>
        <taxon>Kaistiaceae</taxon>
        <taxon>Kaistia</taxon>
    </lineage>
</organism>
<evidence type="ECO:0000256" key="1">
    <source>
        <dbReference type="ARBA" id="ARBA00000085"/>
    </source>
</evidence>
<reference evidence="14 15" key="1">
    <citation type="submission" date="2023-07" db="EMBL/GenBank/DDBJ databases">
        <title>Genomic Encyclopedia of Type Strains, Phase IV (KMG-IV): sequencing the most valuable type-strain genomes for metagenomic binning, comparative biology and taxonomic classification.</title>
        <authorList>
            <person name="Goeker M."/>
        </authorList>
    </citation>
    <scope>NUCLEOTIDE SEQUENCE [LARGE SCALE GENOMIC DNA]</scope>
    <source>
        <strain evidence="14 15">B6-8</strain>
    </source>
</reference>
<dbReference type="Gene3D" id="1.10.287.130">
    <property type="match status" value="1"/>
</dbReference>
<evidence type="ECO:0000256" key="10">
    <source>
        <dbReference type="ARBA" id="ARBA00023136"/>
    </source>
</evidence>
<dbReference type="RefSeq" id="WP_266346822.1">
    <property type="nucleotide sequence ID" value="NZ_JAPKNG010000001.1"/>
</dbReference>
<dbReference type="InterPro" id="IPR050428">
    <property type="entry name" value="TCS_sensor_his_kinase"/>
</dbReference>
<dbReference type="CDD" id="cd00082">
    <property type="entry name" value="HisKA"/>
    <property type="match status" value="1"/>
</dbReference>
<keyword evidence="5" id="KW-0808">Transferase</keyword>
<comment type="caution">
    <text evidence="14">The sequence shown here is derived from an EMBL/GenBank/DDBJ whole genome shotgun (WGS) entry which is preliminary data.</text>
</comment>
<dbReference type="InterPro" id="IPR036890">
    <property type="entry name" value="HATPase_C_sf"/>
</dbReference>
<gene>
    <name evidence="14" type="ORF">QO014_000235</name>
</gene>
<sequence length="436" mass="46732">MSLKTTAFLWLAALMTIIGLIAAIVSYGLMRAEADDFLDGQLRRIAIYVGDGEPKSTAPPPTSDDENDPDDDFLVQVWNRNGDLIRISDPSISIPRQTLTGFTSASASGETWRVYTLADEGRTVQISQQMTVRNEFATSAAVQAAIPTTLLIPLSWLILNWIISRVIGRLDQLALAVGRRDPSDGTPIPLDDVPQEVIPFVTSINVLLARLRTSLERQRRFVSDAAHQLRTPLTALRIQIGGLQTAKPTELSARLAELDQGVQRSSALVSQLLSLARYDASEIRGAMTPLDLTALTLDCIARIAPVAEQRGIDLGVVRQDAAEIMGSAADLAVAIDNLLDNAIRYTPPGGTVDVAIIAAPDGASIEIRDTGPGIDEAALQHVFERFYRAAPPDIEGSGLGLAIARAAAERSKAVITLANRTPGPGLVARLDISVRG</sequence>
<evidence type="ECO:0000259" key="13">
    <source>
        <dbReference type="PROSITE" id="PS50109"/>
    </source>
</evidence>
<accession>A0ABU0H262</accession>
<dbReference type="PANTHER" id="PTHR45436">
    <property type="entry name" value="SENSOR HISTIDINE KINASE YKOH"/>
    <property type="match status" value="1"/>
</dbReference>
<name>A0ABU0H262_9HYPH</name>